<reference evidence="1 2" key="1">
    <citation type="submission" date="2024-09" db="EMBL/GenBank/DDBJ databases">
        <authorList>
            <person name="Sun Q."/>
            <person name="Mori K."/>
        </authorList>
    </citation>
    <scope>NUCLEOTIDE SEQUENCE [LARGE SCALE GENOMIC DNA]</scope>
    <source>
        <strain evidence="1 2">CCM 7609</strain>
    </source>
</reference>
<dbReference type="InterPro" id="IPR009218">
    <property type="entry name" value="HD_phosphohydro"/>
</dbReference>
<gene>
    <name evidence="1" type="ORF">ACFFX0_23500</name>
</gene>
<dbReference type="PANTHER" id="PTHR21174">
    <property type="match status" value="1"/>
</dbReference>
<dbReference type="PANTHER" id="PTHR21174:SF0">
    <property type="entry name" value="HD PHOSPHOHYDROLASE FAMILY PROTEIN-RELATED"/>
    <property type="match status" value="1"/>
</dbReference>
<dbReference type="Proteomes" id="UP001589575">
    <property type="component" value="Unassembled WGS sequence"/>
</dbReference>
<accession>A0ABV5G4X5</accession>
<protein>
    <submittedName>
        <fullName evidence="1">DUF4031 domain-containing protein</fullName>
    </submittedName>
</protein>
<keyword evidence="2" id="KW-1185">Reference proteome</keyword>
<dbReference type="Pfam" id="PF13223">
    <property type="entry name" value="DUF4031"/>
    <property type="match status" value="1"/>
</dbReference>
<comment type="caution">
    <text evidence="1">The sequence shown here is derived from an EMBL/GenBank/DDBJ whole genome shotgun (WGS) entry which is preliminary data.</text>
</comment>
<proteinExistence type="predicted"/>
<name>A0ABV5G4X5_9MICC</name>
<dbReference type="InterPro" id="IPR025109">
    <property type="entry name" value="DUF4031"/>
</dbReference>
<dbReference type="EMBL" id="JBHMFI010000001">
    <property type="protein sequence ID" value="MFB9073996.1"/>
    <property type="molecule type" value="Genomic_DNA"/>
</dbReference>
<sequence length="310" mass="34571">MTVLIDPARWPAHGTVFSHLVSDRSLEELHAFASAAGISRRAFDGDHYDVPVERYPELVARGAEEVSGADLVRRLVASGLRIPAAQRAGKLDKILTQRFNRLFPGASPLEREPVVADLLARWSEPHRHYHDRSHLLAVLRAIDVLVRHGEDCGRWTRSVKLAAWFHDAVYRGDPALPAGRDEEDSAVLAERALSELGLPDPEIEETARLVRMTVTHDPDPGDRTGAVFSDADLEVLGRSRGDYARYLSAVRQDFAHVPDADFATGRAGVVQSLLALDPLYRTTTGTRLWERNARRNLSAELHPTARHWTR</sequence>
<dbReference type="Gene3D" id="1.10.3210.10">
    <property type="entry name" value="Hypothetical protein af1432"/>
    <property type="match status" value="1"/>
</dbReference>
<organism evidence="1 2">
    <name type="scientific">Citricoccus parietis</name>
    <dbReference type="NCBI Taxonomy" id="592307"/>
    <lineage>
        <taxon>Bacteria</taxon>
        <taxon>Bacillati</taxon>
        <taxon>Actinomycetota</taxon>
        <taxon>Actinomycetes</taxon>
        <taxon>Micrococcales</taxon>
        <taxon>Micrococcaceae</taxon>
        <taxon>Citricoccus</taxon>
    </lineage>
</organism>
<dbReference type="SUPFAM" id="SSF109604">
    <property type="entry name" value="HD-domain/PDEase-like"/>
    <property type="match status" value="1"/>
</dbReference>
<evidence type="ECO:0000313" key="2">
    <source>
        <dbReference type="Proteomes" id="UP001589575"/>
    </source>
</evidence>
<evidence type="ECO:0000313" key="1">
    <source>
        <dbReference type="EMBL" id="MFB9073996.1"/>
    </source>
</evidence>